<evidence type="ECO:0000256" key="5">
    <source>
        <dbReference type="ARBA" id="ARBA00022741"/>
    </source>
</evidence>
<evidence type="ECO:0000256" key="4">
    <source>
        <dbReference type="ARBA" id="ARBA00022723"/>
    </source>
</evidence>
<dbReference type="InterPro" id="IPR001233">
    <property type="entry name" value="RtcB"/>
</dbReference>
<dbReference type="SUPFAM" id="SSF103365">
    <property type="entry name" value="Hypothetical protein PH1602"/>
    <property type="match status" value="1"/>
</dbReference>
<evidence type="ECO:0000256" key="2">
    <source>
        <dbReference type="ARBA" id="ARBA00012726"/>
    </source>
</evidence>
<name>A0ABY4EJH0_VITST</name>
<dbReference type="InterPro" id="IPR017510">
    <property type="entry name" value="RtcB2"/>
</dbReference>
<keyword evidence="7" id="KW-0342">GTP-binding</keyword>
<protein>
    <recommendedName>
        <fullName evidence="2">3'-phosphate/5'-hydroxy nucleic acid ligase</fullName>
        <ecNumber evidence="2">6.5.1.8</ecNumber>
    </recommendedName>
</protein>
<keyword evidence="6" id="KW-0692">RNA repair</keyword>
<dbReference type="RefSeq" id="WP_019957723.1">
    <property type="nucleotide sequence ID" value="NZ_CP091512.1"/>
</dbReference>
<evidence type="ECO:0000313" key="10">
    <source>
        <dbReference type="EMBL" id="UOO93522.1"/>
    </source>
</evidence>
<dbReference type="PANTHER" id="PTHR11118">
    <property type="entry name" value="RNA-SPLICING LIGASE RTCB HOMOLOG"/>
    <property type="match status" value="1"/>
</dbReference>
<dbReference type="NCBIfam" id="TIGR03073">
    <property type="entry name" value="release_rtcB"/>
    <property type="match status" value="1"/>
</dbReference>
<comment type="catalytic activity">
    <reaction evidence="9">
        <text>a 3'-end 3'-phospho-ribonucleotide-RNA + a 5'-end dephospho-ribonucleoside-RNA + GTP = a ribonucleotidyl-ribonucleotide-RNA + GMP + diphosphate</text>
        <dbReference type="Rhea" id="RHEA:68076"/>
        <dbReference type="Rhea" id="RHEA-COMP:10463"/>
        <dbReference type="Rhea" id="RHEA-COMP:13936"/>
        <dbReference type="Rhea" id="RHEA-COMP:17355"/>
        <dbReference type="ChEBI" id="CHEBI:33019"/>
        <dbReference type="ChEBI" id="CHEBI:37565"/>
        <dbReference type="ChEBI" id="CHEBI:58115"/>
        <dbReference type="ChEBI" id="CHEBI:83062"/>
        <dbReference type="ChEBI" id="CHEBI:138284"/>
        <dbReference type="ChEBI" id="CHEBI:173118"/>
        <dbReference type="EC" id="6.5.1.8"/>
    </reaction>
</comment>
<evidence type="ECO:0000256" key="7">
    <source>
        <dbReference type="ARBA" id="ARBA00023134"/>
    </source>
</evidence>
<sequence length="382" mass="41505">MGNFSQHTHINIIANQNVWLEDSAIAQLQATAALAHIQAAVGLPDLHAGRGYPIGAAFFSTAHFYPALVGGDIGCGMALWQTDLKHHKISGSKLAKQLGNMDGVLPDNLLQDAANALGGLALQHLPLDFDSLHQSLGTIGGGNHFAELLQLDSLFVEQPHLDKSHLFLMVHSGSRGLGGEILRQHLNQFGHQGLAANSIEATKYWAQHNAALHYAHLNRLYIAKRMFKAWKTSASCVLDISHNHVVPFEWNGQAGFLHRKGAAPADQGWVMIPGSRGDYSYLVEPIGGEMALYSLAHGAGRKWARGDCQGRLAHKFKAQDLRQTQFGSTVVCGDKGLLYEEAPQAYKNIDAVIASLVDVGLCRLIARFKPVMTYKKGETPCC</sequence>
<dbReference type="InterPro" id="IPR036025">
    <property type="entry name" value="RtcB-like_sf"/>
</dbReference>
<evidence type="ECO:0000256" key="1">
    <source>
        <dbReference type="ARBA" id="ARBA00001936"/>
    </source>
</evidence>
<reference evidence="10" key="2">
    <citation type="journal article" date="2022" name="Res Sq">
        <title>Evolution of multicellular longitudinally dividing oral cavity symbionts (Neisseriaceae).</title>
        <authorList>
            <person name="Nyongesa S."/>
            <person name="Weber P."/>
            <person name="Bernet E."/>
            <person name="Pullido F."/>
            <person name="Nieckarz M."/>
            <person name="Delaby M."/>
            <person name="Nieves C."/>
            <person name="Viehboeck T."/>
            <person name="Krause N."/>
            <person name="Rivera-Millot A."/>
            <person name="Nakamura A."/>
            <person name="Vischer N."/>
            <person name="VanNieuwenhze M."/>
            <person name="Brun Y."/>
            <person name="Cava F."/>
            <person name="Bulgheresi S."/>
            <person name="Veyrier F."/>
        </authorList>
    </citation>
    <scope>NUCLEOTIDE SEQUENCE</scope>
    <source>
        <strain evidence="10">SAG 1488-6</strain>
    </source>
</reference>
<dbReference type="EMBL" id="CP091512">
    <property type="protein sequence ID" value="UOO93522.1"/>
    <property type="molecule type" value="Genomic_DNA"/>
</dbReference>
<evidence type="ECO:0000313" key="11">
    <source>
        <dbReference type="Proteomes" id="UP000832034"/>
    </source>
</evidence>
<dbReference type="NCBIfam" id="NF007153">
    <property type="entry name" value="PRK09588.1"/>
    <property type="match status" value="1"/>
</dbReference>
<comment type="cofactor">
    <cofactor evidence="1">
        <name>Mn(2+)</name>
        <dbReference type="ChEBI" id="CHEBI:29035"/>
    </cofactor>
</comment>
<keyword evidence="4" id="KW-0479">Metal-binding</keyword>
<keyword evidence="8" id="KW-0464">Manganese</keyword>
<evidence type="ECO:0000256" key="6">
    <source>
        <dbReference type="ARBA" id="ARBA00022800"/>
    </source>
</evidence>
<accession>A0ABY4EJH0</accession>
<organism evidence="10 11">
    <name type="scientific">Vitreoscilla stercoraria</name>
    <dbReference type="NCBI Taxonomy" id="61"/>
    <lineage>
        <taxon>Bacteria</taxon>
        <taxon>Pseudomonadati</taxon>
        <taxon>Pseudomonadota</taxon>
        <taxon>Betaproteobacteria</taxon>
        <taxon>Neisseriales</taxon>
        <taxon>Neisseriaceae</taxon>
        <taxon>Vitreoscilla</taxon>
    </lineage>
</organism>
<keyword evidence="3 10" id="KW-0436">Ligase</keyword>
<dbReference type="PANTHER" id="PTHR11118:SF1">
    <property type="entry name" value="RNA-SPLICING LIGASE RTCB HOMOLOG"/>
    <property type="match status" value="1"/>
</dbReference>
<dbReference type="Pfam" id="PF01139">
    <property type="entry name" value="RtcB"/>
    <property type="match status" value="2"/>
</dbReference>
<dbReference type="EC" id="6.5.1.8" evidence="2"/>
<dbReference type="GO" id="GO:0016874">
    <property type="term" value="F:ligase activity"/>
    <property type="evidence" value="ECO:0007669"/>
    <property type="project" value="UniProtKB-KW"/>
</dbReference>
<dbReference type="Proteomes" id="UP000832034">
    <property type="component" value="Chromosome"/>
</dbReference>
<evidence type="ECO:0000256" key="8">
    <source>
        <dbReference type="ARBA" id="ARBA00023211"/>
    </source>
</evidence>
<reference evidence="10" key="1">
    <citation type="submission" date="2021-12" db="EMBL/GenBank/DDBJ databases">
        <authorList>
            <person name="Veyrier F.J."/>
        </authorList>
    </citation>
    <scope>NUCLEOTIDE SEQUENCE</scope>
    <source>
        <strain evidence="10">SAG 1488-6</strain>
    </source>
</reference>
<evidence type="ECO:0000256" key="9">
    <source>
        <dbReference type="ARBA" id="ARBA00047746"/>
    </source>
</evidence>
<keyword evidence="5" id="KW-0547">Nucleotide-binding</keyword>
<keyword evidence="11" id="KW-1185">Reference proteome</keyword>
<evidence type="ECO:0000256" key="3">
    <source>
        <dbReference type="ARBA" id="ARBA00022598"/>
    </source>
</evidence>
<dbReference type="Gene3D" id="3.90.1860.10">
    <property type="entry name" value="tRNA-splicing ligase RtcB"/>
    <property type="match status" value="1"/>
</dbReference>
<proteinExistence type="predicted"/>
<gene>
    <name evidence="10" type="ORF">LVJ81_05715</name>
</gene>